<dbReference type="OrthoDB" id="1363at2759"/>
<dbReference type="Proteomes" id="UP000000599">
    <property type="component" value="Chromosome A"/>
</dbReference>
<dbReference type="GO" id="GO:0042597">
    <property type="term" value="C:periplasmic space"/>
    <property type="evidence" value="ECO:0007669"/>
    <property type="project" value="UniProtKB-SubCell"/>
</dbReference>
<dbReference type="PANTHER" id="PTHR30024">
    <property type="entry name" value="ALIPHATIC SULFONATES-BINDING PROTEIN-RELATED"/>
    <property type="match status" value="1"/>
</dbReference>
<dbReference type="EMBL" id="CR382133">
    <property type="protein sequence ID" value="CAG84785.2"/>
    <property type="molecule type" value="Genomic_DNA"/>
</dbReference>
<dbReference type="Pfam" id="PF22384">
    <property type="entry name" value="PBP2_Ca3427_like"/>
    <property type="match status" value="1"/>
</dbReference>
<dbReference type="PANTHER" id="PTHR30024:SF47">
    <property type="entry name" value="TAURINE-BINDING PERIPLASMIC PROTEIN"/>
    <property type="match status" value="1"/>
</dbReference>
<dbReference type="VEuPathDB" id="FungiDB:DEHA2A10978g"/>
<dbReference type="OMA" id="HFNLPWH"/>
<evidence type="ECO:0000256" key="2">
    <source>
        <dbReference type="ARBA" id="ARBA00010742"/>
    </source>
</evidence>
<proteinExistence type="inferred from homology"/>
<evidence type="ECO:0000259" key="4">
    <source>
        <dbReference type="Pfam" id="PF22384"/>
    </source>
</evidence>
<protein>
    <submittedName>
        <fullName evidence="5">DEHA2A10978p</fullName>
    </submittedName>
</protein>
<dbReference type="AlphaFoldDB" id="Q6BYA9"/>
<feature type="domain" description="Ca3427-like PBP 2" evidence="4">
    <location>
        <begin position="96"/>
        <end position="197"/>
    </location>
</feature>
<dbReference type="CDD" id="cd13637">
    <property type="entry name" value="PBP2_Ca3427_like"/>
    <property type="match status" value="1"/>
</dbReference>
<keyword evidence="3" id="KW-0732">Signal</keyword>
<organism evidence="5 6">
    <name type="scientific">Debaryomyces hansenii (strain ATCC 36239 / CBS 767 / BCRC 21394 / JCM 1990 / NBRC 0083 / IGC 2968)</name>
    <name type="common">Yeast</name>
    <name type="synonym">Torulaspora hansenii</name>
    <dbReference type="NCBI Taxonomy" id="284592"/>
    <lineage>
        <taxon>Eukaryota</taxon>
        <taxon>Fungi</taxon>
        <taxon>Dikarya</taxon>
        <taxon>Ascomycota</taxon>
        <taxon>Saccharomycotina</taxon>
        <taxon>Pichiomycetes</taxon>
        <taxon>Debaryomycetaceae</taxon>
        <taxon>Debaryomyces</taxon>
    </lineage>
</organism>
<comment type="similarity">
    <text evidence="2">Belongs to the bacterial solute-binding protein SsuA/TauA family.</text>
</comment>
<dbReference type="Gene3D" id="3.40.190.10">
    <property type="entry name" value="Periplasmic binding protein-like II"/>
    <property type="match status" value="2"/>
</dbReference>
<evidence type="ECO:0000313" key="5">
    <source>
        <dbReference type="EMBL" id="CAG84785.2"/>
    </source>
</evidence>
<comment type="subcellular location">
    <subcellularLocation>
        <location evidence="1">Periplasm</location>
    </subcellularLocation>
</comment>
<dbReference type="HOGENOM" id="CLU_061316_1_0_1"/>
<dbReference type="InParanoid" id="Q6BYA9"/>
<sequence length="312" mass="35316">MLKSFSRTMTVLKVAYIPEHFSTPLFFAQQENYYASKNLEIEFTPVPEGTGRLIALLNSNEVDIAIGLTEGFVADIAKGNETYKVAGTYVESPLCWAISTGYNREDITKSEDLAGKKIGVSRIGSGSYIMSFVLGLQLKFPSPFFSDHPTCSNFKNLRESVSHTYEDESKFSDAFMWEHFTSKKYYDNKEIKKIGEIYTPWPSWVVAVRENVLKNNYEDIKNFTACVNEGVKHFLENPDKATSYISTNLDYSEEDAKAWLKTVKFNESLGQSEIDWESVVNNTSKVLKTAGVLTDSDQLIQDRLEKGVIKNL</sequence>
<dbReference type="KEGG" id="dha:DEHA2A10978g"/>
<reference evidence="5 6" key="1">
    <citation type="journal article" date="2004" name="Nature">
        <title>Genome evolution in yeasts.</title>
        <authorList>
            <consortium name="Genolevures"/>
            <person name="Dujon B."/>
            <person name="Sherman D."/>
            <person name="Fischer G."/>
            <person name="Durrens P."/>
            <person name="Casaregola S."/>
            <person name="Lafontaine I."/>
            <person name="de Montigny J."/>
            <person name="Marck C."/>
            <person name="Neuveglise C."/>
            <person name="Talla E."/>
            <person name="Goffard N."/>
            <person name="Frangeul L."/>
            <person name="Aigle M."/>
            <person name="Anthouard V."/>
            <person name="Babour A."/>
            <person name="Barbe V."/>
            <person name="Barnay S."/>
            <person name="Blanchin S."/>
            <person name="Beckerich J.M."/>
            <person name="Beyne E."/>
            <person name="Bleykasten C."/>
            <person name="Boisrame A."/>
            <person name="Boyer J."/>
            <person name="Cattolico L."/>
            <person name="Confanioleri F."/>
            <person name="de Daruvar A."/>
            <person name="Despons L."/>
            <person name="Fabre E."/>
            <person name="Fairhead C."/>
            <person name="Ferry-Dumazet H."/>
            <person name="Groppi A."/>
            <person name="Hantraye F."/>
            <person name="Hennequin C."/>
            <person name="Jauniaux N."/>
            <person name="Joyet P."/>
            <person name="Kachouri R."/>
            <person name="Kerrest A."/>
            <person name="Koszul R."/>
            <person name="Lemaire M."/>
            <person name="Lesur I."/>
            <person name="Ma L."/>
            <person name="Muller H."/>
            <person name="Nicaud J.M."/>
            <person name="Nikolski M."/>
            <person name="Oztas S."/>
            <person name="Ozier-Kalogeropoulos O."/>
            <person name="Pellenz S."/>
            <person name="Potier S."/>
            <person name="Richard G.F."/>
            <person name="Straub M.L."/>
            <person name="Suleau A."/>
            <person name="Swennene D."/>
            <person name="Tekaia F."/>
            <person name="Wesolowski-Louvel M."/>
            <person name="Westhof E."/>
            <person name="Wirth B."/>
            <person name="Zeniou-Meyer M."/>
            <person name="Zivanovic I."/>
            <person name="Bolotin-Fukuhara M."/>
            <person name="Thierry A."/>
            <person name="Bouchier C."/>
            <person name="Caudron B."/>
            <person name="Scarpelli C."/>
            <person name="Gaillardin C."/>
            <person name="Weissenbach J."/>
            <person name="Wincker P."/>
            <person name="Souciet J.L."/>
        </authorList>
    </citation>
    <scope>NUCLEOTIDE SEQUENCE [LARGE SCALE GENOMIC DNA]</scope>
    <source>
        <strain evidence="6">ATCC 36239 / CBS 767 / BCRC 21394 / JCM 1990 / NBRC 0083 / IGC 2968</strain>
    </source>
</reference>
<evidence type="ECO:0000256" key="3">
    <source>
        <dbReference type="ARBA" id="ARBA00022729"/>
    </source>
</evidence>
<keyword evidence="6" id="KW-1185">Reference proteome</keyword>
<accession>Q6BYA9</accession>
<evidence type="ECO:0000313" key="6">
    <source>
        <dbReference type="Proteomes" id="UP000000599"/>
    </source>
</evidence>
<evidence type="ECO:0000256" key="1">
    <source>
        <dbReference type="ARBA" id="ARBA00004418"/>
    </source>
</evidence>
<dbReference type="eggNOG" id="ENOG502QRHZ">
    <property type="taxonomic scope" value="Eukaryota"/>
</dbReference>
<gene>
    <name evidence="5" type="ordered locus">DEHA2A10978g</name>
</gene>
<dbReference type="InterPro" id="IPR054364">
    <property type="entry name" value="Ca3427-like_PBP2"/>
</dbReference>
<dbReference type="SUPFAM" id="SSF53850">
    <property type="entry name" value="Periplasmic binding protein-like II"/>
    <property type="match status" value="1"/>
</dbReference>
<name>Q6BYA9_DEBHA</name>
<dbReference type="GeneID" id="2899586"/>
<dbReference type="RefSeq" id="XP_456810.2">
    <property type="nucleotide sequence ID" value="XM_456810.2"/>
</dbReference>